<keyword evidence="4 9" id="KW-1133">Transmembrane helix</keyword>
<evidence type="ECO:0000256" key="6">
    <source>
        <dbReference type="ARBA" id="ARBA00023136"/>
    </source>
</evidence>
<dbReference type="InterPro" id="IPR017452">
    <property type="entry name" value="GPCR_Rhodpsn_7TM"/>
</dbReference>
<evidence type="ECO:0000313" key="11">
    <source>
        <dbReference type="Proteomes" id="UP000887566"/>
    </source>
</evidence>
<keyword evidence="7" id="KW-0675">Receptor</keyword>
<dbReference type="Proteomes" id="UP000887566">
    <property type="component" value="Unplaced"/>
</dbReference>
<evidence type="ECO:0000256" key="5">
    <source>
        <dbReference type="ARBA" id="ARBA00023040"/>
    </source>
</evidence>
<feature type="transmembrane region" description="Helical" evidence="9">
    <location>
        <begin position="25"/>
        <end position="48"/>
    </location>
</feature>
<dbReference type="SUPFAM" id="SSF81321">
    <property type="entry name" value="Family A G protein-coupled receptor-like"/>
    <property type="match status" value="1"/>
</dbReference>
<evidence type="ECO:0000256" key="7">
    <source>
        <dbReference type="ARBA" id="ARBA00023170"/>
    </source>
</evidence>
<sequence>MDNHSSTNISKFDEYLTEFYGPGVFAAYVFLSSLFVIGSDVLFIAMTLTTPYLRSHESNWFLVGFSLADCLHCFFHVIDAFAIWFGSIENRSFCKHVGFFVVATASTSFGFPALIAADRYYKITYLPQNGSLMINLFTRKSIVPVIALWFLFAFAINIPLLTFDAFGEDPGGFCGARKFASVPLLLAYEFSCLSIFAISMLMTGYYYIRLTAWLNSHQVTHISSETMNYTRAVMKLMKAVTIVPMVTATPAVILGGGQMLFPELPMWIRRALISAYFISSAANPWLTILLVRPFRTRFRQLFCGGAVESVTVSSDVQMVSSISRQTRNAGIKF</sequence>
<protein>
    <submittedName>
        <fullName evidence="12">G-protein coupled receptors family 1 profile domain-containing protein</fullName>
    </submittedName>
</protein>
<feature type="transmembrane region" description="Helical" evidence="9">
    <location>
        <begin position="142"/>
        <end position="166"/>
    </location>
</feature>
<dbReference type="WBParaSite" id="PSAMB.scaffold7size148684.g112.t1">
    <property type="protein sequence ID" value="PSAMB.scaffold7size148684.g112.t1"/>
    <property type="gene ID" value="PSAMB.scaffold7size148684.g112"/>
</dbReference>
<dbReference type="GO" id="GO:0004930">
    <property type="term" value="F:G protein-coupled receptor activity"/>
    <property type="evidence" value="ECO:0007669"/>
    <property type="project" value="UniProtKB-KW"/>
</dbReference>
<keyword evidence="6 9" id="KW-0472">Membrane</keyword>
<dbReference type="PANTHER" id="PTHR24228:SF59">
    <property type="entry name" value="NEUROPEPTIDE RECEPTOR 15"/>
    <property type="match status" value="1"/>
</dbReference>
<keyword evidence="11" id="KW-1185">Reference proteome</keyword>
<accession>A0A914XIW7</accession>
<evidence type="ECO:0000256" key="3">
    <source>
        <dbReference type="ARBA" id="ARBA00022692"/>
    </source>
</evidence>
<organism evidence="11 12">
    <name type="scientific">Plectus sambesii</name>
    <dbReference type="NCBI Taxonomy" id="2011161"/>
    <lineage>
        <taxon>Eukaryota</taxon>
        <taxon>Metazoa</taxon>
        <taxon>Ecdysozoa</taxon>
        <taxon>Nematoda</taxon>
        <taxon>Chromadorea</taxon>
        <taxon>Plectida</taxon>
        <taxon>Plectina</taxon>
        <taxon>Plectoidea</taxon>
        <taxon>Plectidae</taxon>
        <taxon>Plectus</taxon>
    </lineage>
</organism>
<keyword evidence="3 9" id="KW-0812">Transmembrane</keyword>
<evidence type="ECO:0000256" key="2">
    <source>
        <dbReference type="ARBA" id="ARBA00022475"/>
    </source>
</evidence>
<feature type="transmembrane region" description="Helical" evidence="9">
    <location>
        <begin position="186"/>
        <end position="208"/>
    </location>
</feature>
<evidence type="ECO:0000259" key="10">
    <source>
        <dbReference type="PROSITE" id="PS50262"/>
    </source>
</evidence>
<dbReference type="Gene3D" id="1.20.1070.10">
    <property type="entry name" value="Rhodopsin 7-helix transmembrane proteins"/>
    <property type="match status" value="1"/>
</dbReference>
<keyword evidence="8" id="KW-0807">Transducer</keyword>
<name>A0A914XIW7_9BILA</name>
<evidence type="ECO:0000256" key="1">
    <source>
        <dbReference type="ARBA" id="ARBA00004651"/>
    </source>
</evidence>
<evidence type="ECO:0000313" key="12">
    <source>
        <dbReference type="WBParaSite" id="PSAMB.scaffold7size148684.g112.t1"/>
    </source>
</evidence>
<evidence type="ECO:0000256" key="8">
    <source>
        <dbReference type="ARBA" id="ARBA00023224"/>
    </source>
</evidence>
<evidence type="ECO:0000256" key="9">
    <source>
        <dbReference type="SAM" id="Phobius"/>
    </source>
</evidence>
<dbReference type="PROSITE" id="PS50262">
    <property type="entry name" value="G_PROTEIN_RECEP_F1_2"/>
    <property type="match status" value="1"/>
</dbReference>
<feature type="transmembrane region" description="Helical" evidence="9">
    <location>
        <begin position="239"/>
        <end position="261"/>
    </location>
</feature>
<reference evidence="12" key="1">
    <citation type="submission" date="2022-11" db="UniProtKB">
        <authorList>
            <consortium name="WormBaseParasite"/>
        </authorList>
    </citation>
    <scope>IDENTIFICATION</scope>
</reference>
<dbReference type="InterPro" id="IPR000276">
    <property type="entry name" value="GPCR_Rhodpsn"/>
</dbReference>
<dbReference type="PANTHER" id="PTHR24228">
    <property type="entry name" value="B2 BRADYKININ RECEPTOR/ANGIOTENSIN II RECEPTOR"/>
    <property type="match status" value="1"/>
</dbReference>
<feature type="domain" description="G-protein coupled receptors family 1 profile" evidence="10">
    <location>
        <begin position="39"/>
        <end position="287"/>
    </location>
</feature>
<feature type="transmembrane region" description="Helical" evidence="9">
    <location>
        <begin position="60"/>
        <end position="85"/>
    </location>
</feature>
<evidence type="ECO:0000256" key="4">
    <source>
        <dbReference type="ARBA" id="ARBA00022989"/>
    </source>
</evidence>
<dbReference type="AlphaFoldDB" id="A0A914XIW7"/>
<dbReference type="GO" id="GO:0005886">
    <property type="term" value="C:plasma membrane"/>
    <property type="evidence" value="ECO:0007669"/>
    <property type="project" value="UniProtKB-SubCell"/>
</dbReference>
<feature type="transmembrane region" description="Helical" evidence="9">
    <location>
        <begin position="273"/>
        <end position="291"/>
    </location>
</feature>
<dbReference type="Pfam" id="PF00001">
    <property type="entry name" value="7tm_1"/>
    <property type="match status" value="1"/>
</dbReference>
<comment type="subcellular location">
    <subcellularLocation>
        <location evidence="1">Cell membrane</location>
        <topology evidence="1">Multi-pass membrane protein</topology>
    </subcellularLocation>
</comment>
<feature type="transmembrane region" description="Helical" evidence="9">
    <location>
        <begin position="97"/>
        <end position="121"/>
    </location>
</feature>
<keyword evidence="5" id="KW-0297">G-protein coupled receptor</keyword>
<keyword evidence="2" id="KW-1003">Cell membrane</keyword>
<proteinExistence type="predicted"/>
<dbReference type="CDD" id="cd00637">
    <property type="entry name" value="7tm_classA_rhodopsin-like"/>
    <property type="match status" value="1"/>
</dbReference>